<accession>A0A0J8JKQ6</accession>
<feature type="transmembrane region" description="Helical" evidence="1">
    <location>
        <begin position="116"/>
        <end position="138"/>
    </location>
</feature>
<feature type="transmembrane region" description="Helical" evidence="1">
    <location>
        <begin position="150"/>
        <end position="171"/>
    </location>
</feature>
<dbReference type="Proteomes" id="UP000037600">
    <property type="component" value="Unassembled WGS sequence"/>
</dbReference>
<proteinExistence type="predicted"/>
<keyword evidence="1" id="KW-0472">Membrane</keyword>
<keyword evidence="3" id="KW-1185">Reference proteome</keyword>
<evidence type="ECO:0000256" key="1">
    <source>
        <dbReference type="SAM" id="Phobius"/>
    </source>
</evidence>
<dbReference type="AlphaFoldDB" id="A0A0J8JKQ6"/>
<feature type="transmembrane region" description="Helical" evidence="1">
    <location>
        <begin position="183"/>
        <end position="204"/>
    </location>
</feature>
<sequence length="213" mass="25284">MLFLTTLYFRPSLFFKQLEICSRPLYLIIASWAYGIFHTLDRIDRHLLKESLNRPWPGWELFEPVVNMSWLNFWIVLLVIGAPAGVVAYFLGGWWYKIRLKWAGAKQVETHTARYLHIYSQLVMSLPTLLLVLIQSLFYDNYRQAWQTDVIWFALFSAFPFWSCFTSYYAASRICQLKRKAALFWLVYAPSIMYILAYLGYWQLLQHFAETAS</sequence>
<dbReference type="EMBL" id="LAZL01000016">
    <property type="protein sequence ID" value="KMT65066.1"/>
    <property type="molecule type" value="Genomic_DNA"/>
</dbReference>
<feature type="transmembrane region" description="Helical" evidence="1">
    <location>
        <begin position="71"/>
        <end position="96"/>
    </location>
</feature>
<dbReference type="RefSeq" id="WP_048692583.1">
    <property type="nucleotide sequence ID" value="NZ_KQ130491.1"/>
</dbReference>
<organism evidence="2 3">
    <name type="scientific">Catenovulum maritimum</name>
    <dbReference type="NCBI Taxonomy" id="1513271"/>
    <lineage>
        <taxon>Bacteria</taxon>
        <taxon>Pseudomonadati</taxon>
        <taxon>Pseudomonadota</taxon>
        <taxon>Gammaproteobacteria</taxon>
        <taxon>Alteromonadales</taxon>
        <taxon>Alteromonadaceae</taxon>
        <taxon>Catenovulum</taxon>
    </lineage>
</organism>
<protein>
    <recommendedName>
        <fullName evidence="4">Yip1 domain-containing protein</fullName>
    </recommendedName>
</protein>
<name>A0A0J8JKQ6_9ALTE</name>
<keyword evidence="1" id="KW-0812">Transmembrane</keyword>
<gene>
    <name evidence="2" type="ORF">XM47_11400</name>
</gene>
<evidence type="ECO:0000313" key="3">
    <source>
        <dbReference type="Proteomes" id="UP000037600"/>
    </source>
</evidence>
<dbReference type="STRING" id="1513271.XM47_11400"/>
<evidence type="ECO:0008006" key="4">
    <source>
        <dbReference type="Google" id="ProtNLM"/>
    </source>
</evidence>
<evidence type="ECO:0000313" key="2">
    <source>
        <dbReference type="EMBL" id="KMT65066.1"/>
    </source>
</evidence>
<comment type="caution">
    <text evidence="2">The sequence shown here is derived from an EMBL/GenBank/DDBJ whole genome shotgun (WGS) entry which is preliminary data.</text>
</comment>
<keyword evidence="1" id="KW-1133">Transmembrane helix</keyword>
<dbReference type="OrthoDB" id="6700426at2"/>
<reference evidence="2 3" key="1">
    <citation type="submission" date="2015-04" db="EMBL/GenBank/DDBJ databases">
        <title>Draft Genome Sequence of the Novel Agar-Digesting Marine Bacterium Q1.</title>
        <authorList>
            <person name="Li Y."/>
            <person name="Li D."/>
            <person name="Chen G."/>
            <person name="Du Z."/>
        </authorList>
    </citation>
    <scope>NUCLEOTIDE SEQUENCE [LARGE SCALE GENOMIC DNA]</scope>
    <source>
        <strain evidence="2 3">Q1</strain>
    </source>
</reference>